<protein>
    <submittedName>
        <fullName evidence="2">Uncharacterized protein</fullName>
    </submittedName>
</protein>
<evidence type="ECO:0000256" key="1">
    <source>
        <dbReference type="SAM" id="Phobius"/>
    </source>
</evidence>
<evidence type="ECO:0000313" key="3">
    <source>
        <dbReference type="Proteomes" id="UP001165122"/>
    </source>
</evidence>
<dbReference type="Proteomes" id="UP001165122">
    <property type="component" value="Unassembled WGS sequence"/>
</dbReference>
<reference evidence="3" key="1">
    <citation type="journal article" date="2023" name="Commun. Biol.">
        <title>Genome analysis of Parmales, the sister group of diatoms, reveals the evolutionary specialization of diatoms from phago-mixotrophs to photoautotrophs.</title>
        <authorList>
            <person name="Ban H."/>
            <person name="Sato S."/>
            <person name="Yoshikawa S."/>
            <person name="Yamada K."/>
            <person name="Nakamura Y."/>
            <person name="Ichinomiya M."/>
            <person name="Sato N."/>
            <person name="Blanc-Mathieu R."/>
            <person name="Endo H."/>
            <person name="Kuwata A."/>
            <person name="Ogata H."/>
        </authorList>
    </citation>
    <scope>NUCLEOTIDE SEQUENCE [LARGE SCALE GENOMIC DNA]</scope>
    <source>
        <strain evidence="3">NIES 3700</strain>
    </source>
</reference>
<keyword evidence="3" id="KW-1185">Reference proteome</keyword>
<feature type="transmembrane region" description="Helical" evidence="1">
    <location>
        <begin position="12"/>
        <end position="33"/>
    </location>
</feature>
<comment type="caution">
    <text evidence="2">The sequence shown here is derived from an EMBL/GenBank/DDBJ whole genome shotgun (WGS) entry which is preliminary data.</text>
</comment>
<keyword evidence="1" id="KW-0472">Membrane</keyword>
<organism evidence="2 3">
    <name type="scientific">Triparma laevis f. longispina</name>
    <dbReference type="NCBI Taxonomy" id="1714387"/>
    <lineage>
        <taxon>Eukaryota</taxon>
        <taxon>Sar</taxon>
        <taxon>Stramenopiles</taxon>
        <taxon>Ochrophyta</taxon>
        <taxon>Bolidophyceae</taxon>
        <taxon>Parmales</taxon>
        <taxon>Triparmaceae</taxon>
        <taxon>Triparma</taxon>
    </lineage>
</organism>
<sequence length="117" mass="12879">MMATAGLTWLHILWDKVTFEGLIAIFMLVYFAISNLADPLVANNQLVKTSREGLKIGDIEFTANLIKKILSVCFSFGLIIFKTTDLSQITGISEMTAQHFDVGINATLTDVVLILSL</sequence>
<keyword evidence="1" id="KW-1133">Transmembrane helix</keyword>
<dbReference type="EMBL" id="BRXW01000510">
    <property type="protein sequence ID" value="GMH61626.1"/>
    <property type="molecule type" value="Genomic_DNA"/>
</dbReference>
<accession>A0A9W6ZXK1</accession>
<gene>
    <name evidence="2" type="ORF">TrLO_g9919</name>
</gene>
<proteinExistence type="predicted"/>
<dbReference type="AlphaFoldDB" id="A0A9W6ZXK1"/>
<evidence type="ECO:0000313" key="2">
    <source>
        <dbReference type="EMBL" id="GMH61626.1"/>
    </source>
</evidence>
<name>A0A9W6ZXK1_9STRA</name>
<keyword evidence="1" id="KW-0812">Transmembrane</keyword>